<protein>
    <recommendedName>
        <fullName evidence="14">Peptidase M50 domain-containing protein</fullName>
    </recommendedName>
</protein>
<keyword evidence="12 13" id="KW-0472">Membrane</keyword>
<evidence type="ECO:0000256" key="10">
    <source>
        <dbReference type="ARBA" id="ARBA00022989"/>
    </source>
</evidence>
<dbReference type="PANTHER" id="PTHR35864:SF1">
    <property type="entry name" value="ZINC METALLOPROTEASE YWHC-RELATED"/>
    <property type="match status" value="1"/>
</dbReference>
<dbReference type="GO" id="GO:0008237">
    <property type="term" value="F:metallopeptidase activity"/>
    <property type="evidence" value="ECO:0007669"/>
    <property type="project" value="UniProtKB-KW"/>
</dbReference>
<dbReference type="Proteomes" id="UP000178270">
    <property type="component" value="Unassembled WGS sequence"/>
</dbReference>
<reference evidence="15 16" key="1">
    <citation type="journal article" date="2016" name="Nat. Commun.">
        <title>Thousands of microbial genomes shed light on interconnected biogeochemical processes in an aquifer system.</title>
        <authorList>
            <person name="Anantharaman K."/>
            <person name="Brown C.T."/>
            <person name="Hug L.A."/>
            <person name="Sharon I."/>
            <person name="Castelle C.J."/>
            <person name="Probst A.J."/>
            <person name="Thomas B.C."/>
            <person name="Singh A."/>
            <person name="Wilkins M.J."/>
            <person name="Karaoz U."/>
            <person name="Brodie E.L."/>
            <person name="Williams K.H."/>
            <person name="Hubbard S.S."/>
            <person name="Banfield J.F."/>
        </authorList>
    </citation>
    <scope>NUCLEOTIDE SEQUENCE [LARGE SCALE GENOMIC DNA]</scope>
</reference>
<evidence type="ECO:0000256" key="12">
    <source>
        <dbReference type="ARBA" id="ARBA00023136"/>
    </source>
</evidence>
<dbReference type="EMBL" id="MEUS01000032">
    <property type="protein sequence ID" value="OGC38406.1"/>
    <property type="molecule type" value="Genomic_DNA"/>
</dbReference>
<dbReference type="GO" id="GO:0006508">
    <property type="term" value="P:proteolysis"/>
    <property type="evidence" value="ECO:0007669"/>
    <property type="project" value="UniProtKB-KW"/>
</dbReference>
<feature type="transmembrane region" description="Helical" evidence="13">
    <location>
        <begin position="172"/>
        <end position="198"/>
    </location>
</feature>
<evidence type="ECO:0000256" key="2">
    <source>
        <dbReference type="ARBA" id="ARBA00004651"/>
    </source>
</evidence>
<feature type="transmembrane region" description="Helical" evidence="13">
    <location>
        <begin position="91"/>
        <end position="111"/>
    </location>
</feature>
<dbReference type="CDD" id="cd06158">
    <property type="entry name" value="S2P-M50_like_1"/>
    <property type="match status" value="1"/>
</dbReference>
<organism evidence="15 16">
    <name type="scientific">candidate division WWE3 bacterium RBG_13_37_7</name>
    <dbReference type="NCBI Taxonomy" id="1802609"/>
    <lineage>
        <taxon>Bacteria</taxon>
        <taxon>Katanobacteria</taxon>
    </lineage>
</organism>
<feature type="transmembrane region" description="Helical" evidence="13">
    <location>
        <begin position="53"/>
        <end position="71"/>
    </location>
</feature>
<evidence type="ECO:0000256" key="5">
    <source>
        <dbReference type="ARBA" id="ARBA00022670"/>
    </source>
</evidence>
<keyword evidence="7" id="KW-0479">Metal-binding</keyword>
<dbReference type="GO" id="GO:0005886">
    <property type="term" value="C:plasma membrane"/>
    <property type="evidence" value="ECO:0007669"/>
    <property type="project" value="UniProtKB-SubCell"/>
</dbReference>
<dbReference type="InterPro" id="IPR052348">
    <property type="entry name" value="Metallopeptidase_M50B"/>
</dbReference>
<dbReference type="GO" id="GO:0046872">
    <property type="term" value="F:metal ion binding"/>
    <property type="evidence" value="ECO:0007669"/>
    <property type="project" value="UniProtKB-KW"/>
</dbReference>
<comment type="cofactor">
    <cofactor evidence="1">
        <name>Zn(2+)</name>
        <dbReference type="ChEBI" id="CHEBI:29105"/>
    </cofactor>
</comment>
<feature type="domain" description="Peptidase M50" evidence="14">
    <location>
        <begin position="120"/>
        <end position="155"/>
    </location>
</feature>
<evidence type="ECO:0000256" key="11">
    <source>
        <dbReference type="ARBA" id="ARBA00023049"/>
    </source>
</evidence>
<evidence type="ECO:0000259" key="14">
    <source>
        <dbReference type="Pfam" id="PF02163"/>
    </source>
</evidence>
<comment type="similarity">
    <text evidence="3">Belongs to the peptidase M50B family.</text>
</comment>
<keyword evidence="5" id="KW-0645">Protease</keyword>
<evidence type="ECO:0000256" key="3">
    <source>
        <dbReference type="ARBA" id="ARBA00007931"/>
    </source>
</evidence>
<keyword evidence="8" id="KW-0378">Hydrolase</keyword>
<dbReference type="PANTHER" id="PTHR35864">
    <property type="entry name" value="ZINC METALLOPROTEASE MJ0611-RELATED"/>
    <property type="match status" value="1"/>
</dbReference>
<dbReference type="Pfam" id="PF02163">
    <property type="entry name" value="Peptidase_M50"/>
    <property type="match status" value="1"/>
</dbReference>
<evidence type="ECO:0000256" key="8">
    <source>
        <dbReference type="ARBA" id="ARBA00022801"/>
    </source>
</evidence>
<sequence>MLQILYSNPITFVLALLSLVLSIAIHEFSHAFVAMKLGDFTAKSLGRLTLNPLAHIDGLGLALLVFFGFGWGKPVPVNYYNLKNPKRDSALISIAGPVSNLMLAAFLALLLRIFPFGTILSAFFYILISYNVLLAIFNLLPIHPLDGFKVVYGLLPPSLALQWMEIERFGPVILLFILVTGSVSTVLIPIVTVIMRFLGLSY</sequence>
<dbReference type="InterPro" id="IPR008915">
    <property type="entry name" value="Peptidase_M50"/>
</dbReference>
<keyword evidence="11" id="KW-0482">Metalloprotease</keyword>
<keyword evidence="10 13" id="KW-1133">Transmembrane helix</keyword>
<dbReference type="InterPro" id="IPR044537">
    <property type="entry name" value="Rip2-like"/>
</dbReference>
<evidence type="ECO:0000256" key="13">
    <source>
        <dbReference type="SAM" id="Phobius"/>
    </source>
</evidence>
<feature type="transmembrane region" description="Helical" evidence="13">
    <location>
        <begin position="123"/>
        <end position="142"/>
    </location>
</feature>
<evidence type="ECO:0000313" key="16">
    <source>
        <dbReference type="Proteomes" id="UP000178270"/>
    </source>
</evidence>
<evidence type="ECO:0000256" key="4">
    <source>
        <dbReference type="ARBA" id="ARBA00022475"/>
    </source>
</evidence>
<feature type="transmembrane region" description="Helical" evidence="13">
    <location>
        <begin position="12"/>
        <end position="33"/>
    </location>
</feature>
<gene>
    <name evidence="15" type="ORF">A3K42_01005</name>
</gene>
<evidence type="ECO:0000256" key="7">
    <source>
        <dbReference type="ARBA" id="ARBA00022723"/>
    </source>
</evidence>
<evidence type="ECO:0000256" key="1">
    <source>
        <dbReference type="ARBA" id="ARBA00001947"/>
    </source>
</evidence>
<keyword evidence="6 13" id="KW-0812">Transmembrane</keyword>
<evidence type="ECO:0000313" key="15">
    <source>
        <dbReference type="EMBL" id="OGC38406.1"/>
    </source>
</evidence>
<keyword evidence="9" id="KW-0862">Zinc</keyword>
<evidence type="ECO:0000256" key="9">
    <source>
        <dbReference type="ARBA" id="ARBA00022833"/>
    </source>
</evidence>
<comment type="subcellular location">
    <subcellularLocation>
        <location evidence="2">Cell membrane</location>
        <topology evidence="2">Multi-pass membrane protein</topology>
    </subcellularLocation>
</comment>
<dbReference type="AlphaFoldDB" id="A0A1F4U0E2"/>
<keyword evidence="4" id="KW-1003">Cell membrane</keyword>
<name>A0A1F4U0E2_UNCKA</name>
<comment type="caution">
    <text evidence="15">The sequence shown here is derived from an EMBL/GenBank/DDBJ whole genome shotgun (WGS) entry which is preliminary data.</text>
</comment>
<evidence type="ECO:0000256" key="6">
    <source>
        <dbReference type="ARBA" id="ARBA00022692"/>
    </source>
</evidence>
<proteinExistence type="inferred from homology"/>
<accession>A0A1F4U0E2</accession>